<evidence type="ECO:0000256" key="4">
    <source>
        <dbReference type="ARBA" id="ARBA00022553"/>
    </source>
</evidence>
<feature type="transmembrane region" description="Helical" evidence="8">
    <location>
        <begin position="299"/>
        <end position="320"/>
    </location>
</feature>
<evidence type="ECO:0000313" key="11">
    <source>
        <dbReference type="EMBL" id="NDO72186.1"/>
    </source>
</evidence>
<dbReference type="InterPro" id="IPR050640">
    <property type="entry name" value="Bact_2-comp_sensor_kinase"/>
</dbReference>
<proteinExistence type="predicted"/>
<dbReference type="Pfam" id="PF02518">
    <property type="entry name" value="HATPase_c"/>
    <property type="match status" value="1"/>
</dbReference>
<organism evidence="11 12">
    <name type="scientific">Schaedlerella arabinosiphila</name>
    <dbReference type="NCBI Taxonomy" id="2044587"/>
    <lineage>
        <taxon>Bacteria</taxon>
        <taxon>Bacillati</taxon>
        <taxon>Bacillota</taxon>
        <taxon>Clostridia</taxon>
        <taxon>Lachnospirales</taxon>
        <taxon>Lachnospiraceae</taxon>
        <taxon>Schaedlerella</taxon>
    </lineage>
</organism>
<evidence type="ECO:0000256" key="5">
    <source>
        <dbReference type="ARBA" id="ARBA00022679"/>
    </source>
</evidence>
<reference evidence="11 12" key="1">
    <citation type="submission" date="2019-07" db="EMBL/GenBank/DDBJ databases">
        <title>Draft genome sequences of 15 bacterial species constituting the stable defined intestinal microbiota of the GM15 gnotobiotic mouse model.</title>
        <authorList>
            <person name="Elie C."/>
            <person name="Mathieu A."/>
            <person name="Saliou A."/>
            <person name="Darnaud M."/>
            <person name="Leulier F."/>
            <person name="Tamellini A."/>
        </authorList>
    </citation>
    <scope>NUCLEOTIDE SEQUENCE [LARGE SCALE GENOMIC DNA]</scope>
    <source>
        <strain evidence="12">ASF 502</strain>
    </source>
</reference>
<keyword evidence="8" id="KW-1133">Transmembrane helix</keyword>
<dbReference type="Gene3D" id="6.10.340.10">
    <property type="match status" value="1"/>
</dbReference>
<dbReference type="Pfam" id="PF06580">
    <property type="entry name" value="His_kinase"/>
    <property type="match status" value="1"/>
</dbReference>
<dbReference type="Pfam" id="PF00672">
    <property type="entry name" value="HAMP"/>
    <property type="match status" value="1"/>
</dbReference>
<sequence>MCRTYFFTNWNMKRKILAVFLPLLMLSTLLILVSSISLIIRNGKAEALNNAKDKLSLVTGQTDQILSNITYNIKAFSTSSALQDAIRAEYPDNNYGNYMFSSTMHNAVHNIMEIQSLISSGYIHTRDGRIFDIKTDEIRAPDAEMDARYREIAAEKGRILLEYPADKSGAAALTVSKSLIDIRSGSCLGILTFDIKESLFYDSYHSVSDEENECFLLIDSAGTIISSENRDELQTTASPEILGLLEGMGKPEQKTQYKSGGKIPQETTAEHMLLLSSETENGDYLVVYMMRYYRIYKEALNLALFLLIIGILVLAAGGLLSSRLAQSIVGPVIRLADYADEAGKGNFDLPVPVHSGDEIGFLAERFGVMNHNIKELTTRIYNEQTQKKEYELKMLQAQINPHFLYNCLDNISSLITDQKNETATAMVSHLGRYYRAILSKGRNIITIREELELIRAYLEIQLIRIPDLFTYEITVDEDILDFKILKMILQPIVENSVIHGFAGFKNSGRIKIEGTLENQTVCILISDNGKGIPEGSRSSIFAPAPTAIPKHFGLKNIQERIRLKHGEKYGISIKSEQGQGTQIEVRFPKTL</sequence>
<dbReference type="InterPro" id="IPR003660">
    <property type="entry name" value="HAMP_dom"/>
</dbReference>
<dbReference type="EMBL" id="VIRB01000154">
    <property type="protein sequence ID" value="NDO72186.1"/>
    <property type="molecule type" value="Genomic_DNA"/>
</dbReference>
<keyword evidence="7" id="KW-0902">Two-component regulatory system</keyword>
<comment type="caution">
    <text evidence="11">The sequence shown here is derived from an EMBL/GenBank/DDBJ whole genome shotgun (WGS) entry which is preliminary data.</text>
</comment>
<comment type="subcellular location">
    <subcellularLocation>
        <location evidence="2">Membrane</location>
    </subcellularLocation>
</comment>
<feature type="domain" description="HAMP" evidence="10">
    <location>
        <begin position="326"/>
        <end position="378"/>
    </location>
</feature>
<dbReference type="PANTHER" id="PTHR34220">
    <property type="entry name" value="SENSOR HISTIDINE KINASE YPDA"/>
    <property type="match status" value="1"/>
</dbReference>
<dbReference type="RefSeq" id="WP_004082296.1">
    <property type="nucleotide sequence ID" value="NZ_CASCYM010000054.1"/>
</dbReference>
<feature type="domain" description="Histidine kinase" evidence="9">
    <location>
        <begin position="485"/>
        <end position="591"/>
    </location>
</feature>
<dbReference type="SUPFAM" id="SSF55874">
    <property type="entry name" value="ATPase domain of HSP90 chaperone/DNA topoisomerase II/histidine kinase"/>
    <property type="match status" value="1"/>
</dbReference>
<dbReference type="AlphaFoldDB" id="A0A9X5CGW8"/>
<dbReference type="GO" id="GO:0016020">
    <property type="term" value="C:membrane"/>
    <property type="evidence" value="ECO:0007669"/>
    <property type="project" value="UniProtKB-SubCell"/>
</dbReference>
<evidence type="ECO:0000256" key="6">
    <source>
        <dbReference type="ARBA" id="ARBA00022777"/>
    </source>
</evidence>
<dbReference type="PROSITE" id="PS50885">
    <property type="entry name" value="HAMP"/>
    <property type="match status" value="1"/>
</dbReference>
<evidence type="ECO:0000259" key="9">
    <source>
        <dbReference type="PROSITE" id="PS50109"/>
    </source>
</evidence>
<keyword evidence="8" id="KW-0812">Transmembrane</keyword>
<evidence type="ECO:0000256" key="3">
    <source>
        <dbReference type="ARBA" id="ARBA00012438"/>
    </source>
</evidence>
<dbReference type="PROSITE" id="PS50109">
    <property type="entry name" value="HIS_KIN"/>
    <property type="match status" value="1"/>
</dbReference>
<keyword evidence="5" id="KW-0808">Transferase</keyword>
<dbReference type="CDD" id="cd06225">
    <property type="entry name" value="HAMP"/>
    <property type="match status" value="1"/>
</dbReference>
<accession>A0A9X5CGW8</accession>
<evidence type="ECO:0000256" key="1">
    <source>
        <dbReference type="ARBA" id="ARBA00000085"/>
    </source>
</evidence>
<evidence type="ECO:0000256" key="2">
    <source>
        <dbReference type="ARBA" id="ARBA00004370"/>
    </source>
</evidence>
<keyword evidence="4" id="KW-0597">Phosphoprotein</keyword>
<keyword evidence="8" id="KW-0472">Membrane</keyword>
<protein>
    <recommendedName>
        <fullName evidence="3">histidine kinase</fullName>
        <ecNumber evidence="3">2.7.13.3</ecNumber>
    </recommendedName>
</protein>
<dbReference type="SUPFAM" id="SSF158472">
    <property type="entry name" value="HAMP domain-like"/>
    <property type="match status" value="1"/>
</dbReference>
<dbReference type="Proteomes" id="UP000474104">
    <property type="component" value="Unassembled WGS sequence"/>
</dbReference>
<gene>
    <name evidence="11" type="ORF">FMM80_27540</name>
</gene>
<comment type="catalytic activity">
    <reaction evidence="1">
        <text>ATP + protein L-histidine = ADP + protein N-phospho-L-histidine.</text>
        <dbReference type="EC" id="2.7.13.3"/>
    </reaction>
</comment>
<dbReference type="Gene3D" id="3.30.565.10">
    <property type="entry name" value="Histidine kinase-like ATPase, C-terminal domain"/>
    <property type="match status" value="1"/>
</dbReference>
<evidence type="ECO:0000313" key="12">
    <source>
        <dbReference type="Proteomes" id="UP000474104"/>
    </source>
</evidence>
<keyword evidence="6" id="KW-0418">Kinase</keyword>
<dbReference type="InterPro" id="IPR010559">
    <property type="entry name" value="Sig_transdc_His_kin_internal"/>
</dbReference>
<dbReference type="GO" id="GO:0000155">
    <property type="term" value="F:phosphorelay sensor kinase activity"/>
    <property type="evidence" value="ECO:0007669"/>
    <property type="project" value="InterPro"/>
</dbReference>
<feature type="transmembrane region" description="Helical" evidence="8">
    <location>
        <begin position="16"/>
        <end position="40"/>
    </location>
</feature>
<dbReference type="OrthoDB" id="9809348at2"/>
<dbReference type="SMART" id="SM00387">
    <property type="entry name" value="HATPase_c"/>
    <property type="match status" value="1"/>
</dbReference>
<evidence type="ECO:0000259" key="10">
    <source>
        <dbReference type="PROSITE" id="PS50885"/>
    </source>
</evidence>
<evidence type="ECO:0000256" key="7">
    <source>
        <dbReference type="ARBA" id="ARBA00023012"/>
    </source>
</evidence>
<dbReference type="SMART" id="SM00304">
    <property type="entry name" value="HAMP"/>
    <property type="match status" value="1"/>
</dbReference>
<dbReference type="InterPro" id="IPR005467">
    <property type="entry name" value="His_kinase_dom"/>
</dbReference>
<name>A0A9X5CGW8_9FIRM</name>
<dbReference type="InterPro" id="IPR036890">
    <property type="entry name" value="HATPase_C_sf"/>
</dbReference>
<dbReference type="InterPro" id="IPR003594">
    <property type="entry name" value="HATPase_dom"/>
</dbReference>
<evidence type="ECO:0000256" key="8">
    <source>
        <dbReference type="SAM" id="Phobius"/>
    </source>
</evidence>
<dbReference type="PANTHER" id="PTHR34220:SF7">
    <property type="entry name" value="SENSOR HISTIDINE KINASE YPDA"/>
    <property type="match status" value="1"/>
</dbReference>
<dbReference type="EC" id="2.7.13.3" evidence="3"/>